<gene>
    <name evidence="1" type="ORF">J2W94_001626</name>
</gene>
<dbReference type="EMBL" id="JAVDTT010000002">
    <property type="protein sequence ID" value="MDR6841341.1"/>
    <property type="molecule type" value="Genomic_DNA"/>
</dbReference>
<evidence type="ECO:0000313" key="1">
    <source>
        <dbReference type="EMBL" id="MDR6841341.1"/>
    </source>
</evidence>
<evidence type="ECO:0000313" key="2">
    <source>
        <dbReference type="Proteomes" id="UP001254759"/>
    </source>
</evidence>
<keyword evidence="2" id="KW-1185">Reference proteome</keyword>
<proteinExistence type="predicted"/>
<accession>A0ABU1RRF1</accession>
<protein>
    <submittedName>
        <fullName evidence="1">Uncharacterized protein</fullName>
    </submittedName>
</protein>
<organism evidence="1 2">
    <name type="scientific">Pseudoxanthomonas sacheonensis</name>
    <dbReference type="NCBI Taxonomy" id="443615"/>
    <lineage>
        <taxon>Bacteria</taxon>
        <taxon>Pseudomonadati</taxon>
        <taxon>Pseudomonadota</taxon>
        <taxon>Gammaproteobacteria</taxon>
        <taxon>Lysobacterales</taxon>
        <taxon>Lysobacteraceae</taxon>
        <taxon>Pseudoxanthomonas</taxon>
    </lineage>
</organism>
<sequence>MLKFYIGFHGALDIFQRKAAVQGVPSGNTSATASDILRYRRLLHAIRNGLDYRKHLLGCVCSLCHTNHPS</sequence>
<dbReference type="Proteomes" id="UP001254759">
    <property type="component" value="Unassembled WGS sequence"/>
</dbReference>
<comment type="caution">
    <text evidence="1">The sequence shown here is derived from an EMBL/GenBank/DDBJ whole genome shotgun (WGS) entry which is preliminary data.</text>
</comment>
<reference evidence="1 2" key="1">
    <citation type="submission" date="2023-07" db="EMBL/GenBank/DDBJ databases">
        <title>Sorghum-associated microbial communities from plants grown in Nebraska, USA.</title>
        <authorList>
            <person name="Schachtman D."/>
        </authorList>
    </citation>
    <scope>NUCLEOTIDE SEQUENCE [LARGE SCALE GENOMIC DNA]</scope>
    <source>
        <strain evidence="1 2">BE107</strain>
    </source>
</reference>
<name>A0ABU1RRF1_9GAMM</name>